<dbReference type="EMBL" id="CAJNOR010003133">
    <property type="protein sequence ID" value="CAF1381129.1"/>
    <property type="molecule type" value="Genomic_DNA"/>
</dbReference>
<organism evidence="11 12">
    <name type="scientific">Adineta ricciae</name>
    <name type="common">Rotifer</name>
    <dbReference type="NCBI Taxonomy" id="249248"/>
    <lineage>
        <taxon>Eukaryota</taxon>
        <taxon>Metazoa</taxon>
        <taxon>Spiralia</taxon>
        <taxon>Gnathifera</taxon>
        <taxon>Rotifera</taxon>
        <taxon>Eurotatoria</taxon>
        <taxon>Bdelloidea</taxon>
        <taxon>Adinetida</taxon>
        <taxon>Adinetidae</taxon>
        <taxon>Adineta</taxon>
    </lineage>
</organism>
<dbReference type="GO" id="GO:0003796">
    <property type="term" value="F:lysozyme activity"/>
    <property type="evidence" value="ECO:0007669"/>
    <property type="project" value="UniProtKB-EC"/>
</dbReference>
<keyword evidence="5" id="KW-0378">Hydrolase</keyword>
<evidence type="ECO:0000256" key="1">
    <source>
        <dbReference type="ARBA" id="ARBA00000632"/>
    </source>
</evidence>
<accession>A0A815JE94</accession>
<evidence type="ECO:0000256" key="7">
    <source>
        <dbReference type="ARBA" id="ARBA00023295"/>
    </source>
</evidence>
<proteinExistence type="predicted"/>
<comment type="caution">
    <text evidence="11">The sequence shown here is derived from an EMBL/GenBank/DDBJ whole genome shotgun (WGS) entry which is preliminary data.</text>
</comment>
<dbReference type="InterPro" id="IPR008597">
    <property type="entry name" value="Invert_lysozyme"/>
</dbReference>
<evidence type="ECO:0000256" key="3">
    <source>
        <dbReference type="ARBA" id="ARBA00022529"/>
    </source>
</evidence>
<feature type="disulfide bond" evidence="8">
    <location>
        <begin position="237"/>
        <end position="257"/>
    </location>
</feature>
<feature type="coiled-coil region" evidence="9">
    <location>
        <begin position="169"/>
        <end position="203"/>
    </location>
</feature>
<dbReference type="PANTHER" id="PTHR11195:SF13">
    <property type="entry name" value="INVERTEBRATE-TYPE LYSOZYME 2-RELATED"/>
    <property type="match status" value="1"/>
</dbReference>
<keyword evidence="7" id="KW-0326">Glycosidase</keyword>
<gene>
    <name evidence="11" type="ORF">XAT740_LOCUS33081</name>
</gene>
<dbReference type="GO" id="GO:0031640">
    <property type="term" value="P:killing of cells of another organism"/>
    <property type="evidence" value="ECO:0007669"/>
    <property type="project" value="UniProtKB-KW"/>
</dbReference>
<keyword evidence="4" id="KW-0081">Bacteriolytic enzyme</keyword>
<evidence type="ECO:0000256" key="10">
    <source>
        <dbReference type="SAM" id="MobiDB-lite"/>
    </source>
</evidence>
<dbReference type="Gene3D" id="1.10.530.10">
    <property type="match status" value="1"/>
</dbReference>
<dbReference type="Gene3D" id="1.20.58.80">
    <property type="entry name" value="Phosphotransferase system, lactose/cellobiose-type IIA subunit"/>
    <property type="match status" value="1"/>
</dbReference>
<evidence type="ECO:0000256" key="2">
    <source>
        <dbReference type="ARBA" id="ARBA00012732"/>
    </source>
</evidence>
<evidence type="ECO:0000256" key="5">
    <source>
        <dbReference type="ARBA" id="ARBA00022801"/>
    </source>
</evidence>
<sequence>MQFHEPPSLPLAHQKIRLGDIQASAHKWTVAMEYYAAAIECFKAIQNSLPDENLRFTIQAQITQCDKTIQVCRLKDRSEQAIKLQQAERLSKLTRAHSTSNLNPSTKSNRPMTRHNTIQLENHDVLSGMDSFAAFIFPKQTSTTDSAPKIAKKNEKHDAHKIEELQMSYEALKTHLKAAFDDIERLKHENNQLRIQREASTIQEQNEMTLSTNSDDDNDRIRLRLGCQLKQVYWIDCGKPGGSLEACSKDKACSEKCVRAYMARYGSRCTNGRTPTCQDYARIHNGGPTGCQKTATIRYWNKVAACYNFG</sequence>
<dbReference type="AlphaFoldDB" id="A0A815JE94"/>
<dbReference type="PROSITE" id="PS51909">
    <property type="entry name" value="LYSOZYME_I"/>
    <property type="match status" value="1"/>
</dbReference>
<evidence type="ECO:0000256" key="8">
    <source>
        <dbReference type="PIRSR" id="PIRSR608597-3"/>
    </source>
</evidence>
<feature type="disulfide bond" evidence="8">
    <location>
        <begin position="247"/>
        <end position="253"/>
    </location>
</feature>
<keyword evidence="3" id="KW-0929">Antimicrobial</keyword>
<dbReference type="Pfam" id="PF05497">
    <property type="entry name" value="Destabilase"/>
    <property type="match status" value="1"/>
</dbReference>
<dbReference type="PANTHER" id="PTHR11195">
    <property type="entry name" value="DESTABILASE-RELATED"/>
    <property type="match status" value="1"/>
</dbReference>
<keyword evidence="6 8" id="KW-1015">Disulfide bond</keyword>
<evidence type="ECO:0000256" key="4">
    <source>
        <dbReference type="ARBA" id="ARBA00022638"/>
    </source>
</evidence>
<keyword evidence="12" id="KW-1185">Reference proteome</keyword>
<reference evidence="11" key="1">
    <citation type="submission" date="2021-02" db="EMBL/GenBank/DDBJ databases">
        <authorList>
            <person name="Nowell W R."/>
        </authorList>
    </citation>
    <scope>NUCLEOTIDE SEQUENCE</scope>
</reference>
<feature type="compositionally biased region" description="Polar residues" evidence="10">
    <location>
        <begin position="96"/>
        <end position="112"/>
    </location>
</feature>
<evidence type="ECO:0000313" key="11">
    <source>
        <dbReference type="EMBL" id="CAF1381129.1"/>
    </source>
</evidence>
<dbReference type="EC" id="3.2.1.17" evidence="2"/>
<dbReference type="CDD" id="cd16890">
    <property type="entry name" value="lyz_i"/>
    <property type="match status" value="1"/>
</dbReference>
<dbReference type="GO" id="GO:0042742">
    <property type="term" value="P:defense response to bacterium"/>
    <property type="evidence" value="ECO:0007669"/>
    <property type="project" value="UniProtKB-KW"/>
</dbReference>
<keyword evidence="9" id="KW-0175">Coiled coil</keyword>
<evidence type="ECO:0000256" key="9">
    <source>
        <dbReference type="SAM" id="Coils"/>
    </source>
</evidence>
<protein>
    <recommendedName>
        <fullName evidence="2">lysozyme</fullName>
        <ecNumber evidence="2">3.2.1.17</ecNumber>
    </recommendedName>
</protein>
<name>A0A815JE94_ADIRI</name>
<evidence type="ECO:0000256" key="6">
    <source>
        <dbReference type="ARBA" id="ARBA00023157"/>
    </source>
</evidence>
<dbReference type="Proteomes" id="UP000663828">
    <property type="component" value="Unassembled WGS sequence"/>
</dbReference>
<feature type="region of interest" description="Disordered" evidence="10">
    <location>
        <begin position="93"/>
        <end position="112"/>
    </location>
</feature>
<evidence type="ECO:0000313" key="12">
    <source>
        <dbReference type="Proteomes" id="UP000663828"/>
    </source>
</evidence>
<comment type="catalytic activity">
    <reaction evidence="1">
        <text>Hydrolysis of (1-&gt;4)-beta-linkages between N-acetylmuramic acid and N-acetyl-D-glucosamine residues in a peptidoglycan and between N-acetyl-D-glucosamine residues in chitodextrins.</text>
        <dbReference type="EC" id="3.2.1.17"/>
    </reaction>
</comment>